<keyword evidence="7" id="KW-1185">Reference proteome</keyword>
<evidence type="ECO:0000256" key="4">
    <source>
        <dbReference type="SAM" id="Phobius"/>
    </source>
</evidence>
<dbReference type="GO" id="GO:0005886">
    <property type="term" value="C:plasma membrane"/>
    <property type="evidence" value="ECO:0007669"/>
    <property type="project" value="TreeGrafter"/>
</dbReference>
<sequence length="438" mass="48208">MACSGIGDVTVQISNLGLFCLEAVIYFSVMTGFLHFRRQLGLGVFLAALGVMHFMETYLAAVFYVELPFGLVSPGSSIFFAGKLMLILLLYMKEDAATVRQPIYGLFLGNLLTVGIAQILQAHPVVTLPGGRPADMGFLSEMGWLMIWGTALLYVDAIGIILIYERLSRIFRGLTVLRFALAGAIVLSFDQVGFYAALHFLFDAPPAVFFGGWYAKLLAVLLYSIMFATYLKFGQMPRMVRSSRQIGDIFNDLTFRERYQALLESSGMDGLTGVYGRSRLEKDAPALIDESLKQRKSLSLMIIDADWFKEVNDLFGHLEGDDTLRQLAARLKAGCRPRDHLSRFGGEEFVLVLPDTDHAQAVELAEALRASVCHSLRRPDGQAITVSIGVATAPEDGEAFDILLGTADERLYQAKNDGRDNVHGRHGRSVLGSRQAGA</sequence>
<evidence type="ECO:0000313" key="6">
    <source>
        <dbReference type="EMBL" id="TDK36833.1"/>
    </source>
</evidence>
<dbReference type="NCBIfam" id="TIGR00254">
    <property type="entry name" value="GGDEF"/>
    <property type="match status" value="1"/>
</dbReference>
<dbReference type="Proteomes" id="UP000295238">
    <property type="component" value="Unassembled WGS sequence"/>
</dbReference>
<feature type="transmembrane region" description="Helical" evidence="4">
    <location>
        <begin position="16"/>
        <end position="36"/>
    </location>
</feature>
<dbReference type="Pfam" id="PF20973">
    <property type="entry name" value="VUPS"/>
    <property type="match status" value="1"/>
</dbReference>
<reference evidence="6 7" key="1">
    <citation type="submission" date="2019-03" db="EMBL/GenBank/DDBJ databases">
        <title>Rhizobium sp. nov., an bacterium isolated from biocrust in Mu Us Desert.</title>
        <authorList>
            <person name="Lixiong L."/>
        </authorList>
    </citation>
    <scope>NUCLEOTIDE SEQUENCE [LARGE SCALE GENOMIC DNA]</scope>
    <source>
        <strain evidence="6 7">SPY-1</strain>
    </source>
</reference>
<evidence type="ECO:0000256" key="1">
    <source>
        <dbReference type="ARBA" id="ARBA00012528"/>
    </source>
</evidence>
<dbReference type="PROSITE" id="PS50887">
    <property type="entry name" value="GGDEF"/>
    <property type="match status" value="1"/>
</dbReference>
<comment type="caution">
    <text evidence="6">The sequence shown here is derived from an EMBL/GenBank/DDBJ whole genome shotgun (WGS) entry which is preliminary data.</text>
</comment>
<evidence type="ECO:0000256" key="3">
    <source>
        <dbReference type="SAM" id="MobiDB-lite"/>
    </source>
</evidence>
<name>A0A4R5UJA0_9HYPH</name>
<dbReference type="EMBL" id="SMTL01000002">
    <property type="protein sequence ID" value="TDK36833.1"/>
    <property type="molecule type" value="Genomic_DNA"/>
</dbReference>
<dbReference type="PANTHER" id="PTHR45138">
    <property type="entry name" value="REGULATORY COMPONENTS OF SENSORY TRANSDUCTION SYSTEM"/>
    <property type="match status" value="1"/>
</dbReference>
<keyword evidence="4" id="KW-0812">Transmembrane</keyword>
<dbReference type="InterPro" id="IPR048533">
    <property type="entry name" value="VUPS"/>
</dbReference>
<feature type="transmembrane region" description="Helical" evidence="4">
    <location>
        <begin position="43"/>
        <end position="65"/>
    </location>
</feature>
<dbReference type="GO" id="GO:1902201">
    <property type="term" value="P:negative regulation of bacterial-type flagellum-dependent cell motility"/>
    <property type="evidence" value="ECO:0007669"/>
    <property type="project" value="TreeGrafter"/>
</dbReference>
<dbReference type="Pfam" id="PF00990">
    <property type="entry name" value="GGDEF"/>
    <property type="match status" value="1"/>
</dbReference>
<dbReference type="GO" id="GO:0043709">
    <property type="term" value="P:cell adhesion involved in single-species biofilm formation"/>
    <property type="evidence" value="ECO:0007669"/>
    <property type="project" value="TreeGrafter"/>
</dbReference>
<dbReference type="EC" id="2.7.7.65" evidence="1"/>
<dbReference type="InterPro" id="IPR050469">
    <property type="entry name" value="Diguanylate_Cyclase"/>
</dbReference>
<feature type="domain" description="GGDEF" evidence="5">
    <location>
        <begin position="296"/>
        <end position="427"/>
    </location>
</feature>
<comment type="catalytic activity">
    <reaction evidence="2">
        <text>2 GTP = 3',3'-c-di-GMP + 2 diphosphate</text>
        <dbReference type="Rhea" id="RHEA:24898"/>
        <dbReference type="ChEBI" id="CHEBI:33019"/>
        <dbReference type="ChEBI" id="CHEBI:37565"/>
        <dbReference type="ChEBI" id="CHEBI:58805"/>
        <dbReference type="EC" id="2.7.7.65"/>
    </reaction>
</comment>
<feature type="transmembrane region" description="Helical" evidence="4">
    <location>
        <begin position="71"/>
        <end position="91"/>
    </location>
</feature>
<feature type="transmembrane region" description="Helical" evidence="4">
    <location>
        <begin position="176"/>
        <end position="201"/>
    </location>
</feature>
<evidence type="ECO:0000256" key="2">
    <source>
        <dbReference type="ARBA" id="ARBA00034247"/>
    </source>
</evidence>
<evidence type="ECO:0000259" key="5">
    <source>
        <dbReference type="PROSITE" id="PS50887"/>
    </source>
</evidence>
<gene>
    <name evidence="6" type="ORF">E2F50_07935</name>
</gene>
<dbReference type="InterPro" id="IPR043128">
    <property type="entry name" value="Rev_trsase/Diguanyl_cyclase"/>
</dbReference>
<dbReference type="Gene3D" id="3.30.70.270">
    <property type="match status" value="1"/>
</dbReference>
<dbReference type="CDD" id="cd01949">
    <property type="entry name" value="GGDEF"/>
    <property type="match status" value="1"/>
</dbReference>
<feature type="transmembrane region" description="Helical" evidence="4">
    <location>
        <begin position="213"/>
        <end position="231"/>
    </location>
</feature>
<proteinExistence type="predicted"/>
<dbReference type="SMART" id="SM00267">
    <property type="entry name" value="GGDEF"/>
    <property type="match status" value="1"/>
</dbReference>
<dbReference type="InterPro" id="IPR000160">
    <property type="entry name" value="GGDEF_dom"/>
</dbReference>
<protein>
    <recommendedName>
        <fullName evidence="1">diguanylate cyclase</fullName>
        <ecNumber evidence="1">2.7.7.65</ecNumber>
    </recommendedName>
</protein>
<dbReference type="InterPro" id="IPR029787">
    <property type="entry name" value="Nucleotide_cyclase"/>
</dbReference>
<dbReference type="FunFam" id="3.30.70.270:FF:000001">
    <property type="entry name" value="Diguanylate cyclase domain protein"/>
    <property type="match status" value="1"/>
</dbReference>
<keyword evidence="4" id="KW-0472">Membrane</keyword>
<dbReference type="GO" id="GO:0052621">
    <property type="term" value="F:diguanylate cyclase activity"/>
    <property type="evidence" value="ECO:0007669"/>
    <property type="project" value="UniProtKB-EC"/>
</dbReference>
<organism evidence="6 7">
    <name type="scientific">Rhizobium deserti</name>
    <dbReference type="NCBI Taxonomy" id="2547961"/>
    <lineage>
        <taxon>Bacteria</taxon>
        <taxon>Pseudomonadati</taxon>
        <taxon>Pseudomonadota</taxon>
        <taxon>Alphaproteobacteria</taxon>
        <taxon>Hyphomicrobiales</taxon>
        <taxon>Rhizobiaceae</taxon>
        <taxon>Rhizobium/Agrobacterium group</taxon>
        <taxon>Rhizobium</taxon>
    </lineage>
</organism>
<evidence type="ECO:0000313" key="7">
    <source>
        <dbReference type="Proteomes" id="UP000295238"/>
    </source>
</evidence>
<dbReference type="AlphaFoldDB" id="A0A4R5UJA0"/>
<dbReference type="SUPFAM" id="SSF55073">
    <property type="entry name" value="Nucleotide cyclase"/>
    <property type="match status" value="1"/>
</dbReference>
<dbReference type="PANTHER" id="PTHR45138:SF9">
    <property type="entry name" value="DIGUANYLATE CYCLASE DGCM-RELATED"/>
    <property type="match status" value="1"/>
</dbReference>
<feature type="transmembrane region" description="Helical" evidence="4">
    <location>
        <begin position="142"/>
        <end position="164"/>
    </location>
</feature>
<feature type="region of interest" description="Disordered" evidence="3">
    <location>
        <begin position="417"/>
        <end position="438"/>
    </location>
</feature>
<accession>A0A4R5UJA0</accession>
<keyword evidence="4" id="KW-1133">Transmembrane helix</keyword>
<feature type="transmembrane region" description="Helical" evidence="4">
    <location>
        <begin position="103"/>
        <end position="122"/>
    </location>
</feature>
<dbReference type="OrthoDB" id="9812260at2"/>